<organism evidence="1 2">
    <name type="scientific">Apophysomyces ossiformis</name>
    <dbReference type="NCBI Taxonomy" id="679940"/>
    <lineage>
        <taxon>Eukaryota</taxon>
        <taxon>Fungi</taxon>
        <taxon>Fungi incertae sedis</taxon>
        <taxon>Mucoromycota</taxon>
        <taxon>Mucoromycotina</taxon>
        <taxon>Mucoromycetes</taxon>
        <taxon>Mucorales</taxon>
        <taxon>Mucorineae</taxon>
        <taxon>Mucoraceae</taxon>
        <taxon>Apophysomyces</taxon>
    </lineage>
</organism>
<dbReference type="AlphaFoldDB" id="A0A8H7BNH7"/>
<dbReference type="InterPro" id="IPR009057">
    <property type="entry name" value="Homeodomain-like_sf"/>
</dbReference>
<accession>A0A8H7BNH7</accession>
<dbReference type="Pfam" id="PF13384">
    <property type="entry name" value="HTH_23"/>
    <property type="match status" value="1"/>
</dbReference>
<dbReference type="SUPFAM" id="SSF46689">
    <property type="entry name" value="Homeodomain-like"/>
    <property type="match status" value="1"/>
</dbReference>
<comment type="caution">
    <text evidence="1">The sequence shown here is derived from an EMBL/GenBank/DDBJ whole genome shotgun (WGS) entry which is preliminary data.</text>
</comment>
<dbReference type="Proteomes" id="UP000605846">
    <property type="component" value="Unassembled WGS sequence"/>
</dbReference>
<protein>
    <submittedName>
        <fullName evidence="1">Uncharacterized protein</fullName>
    </submittedName>
</protein>
<dbReference type="OrthoDB" id="2284298at2759"/>
<sequence length="141" mass="16206">MDVDDFAIQFGNVENLVNMDMLRDEPQEEKVNEAMGELTVKMKEISVGKAQKYKKYRYEQIARFIEMLQEEGLTVPKAAEICSIPRSTGYRLLNEFNASDSTVLPSNLAKPHTSRLKKLFPEHTAFFIQLFDNNLSIVLED</sequence>
<name>A0A8H7BNH7_9FUNG</name>
<gene>
    <name evidence="1" type="ORF">EC973_006484</name>
</gene>
<feature type="non-terminal residue" evidence="1">
    <location>
        <position position="141"/>
    </location>
</feature>
<evidence type="ECO:0000313" key="2">
    <source>
        <dbReference type="Proteomes" id="UP000605846"/>
    </source>
</evidence>
<proteinExistence type="predicted"/>
<keyword evidence="2" id="KW-1185">Reference proteome</keyword>
<evidence type="ECO:0000313" key="1">
    <source>
        <dbReference type="EMBL" id="KAF7720690.1"/>
    </source>
</evidence>
<reference evidence="1" key="1">
    <citation type="submission" date="2020-01" db="EMBL/GenBank/DDBJ databases">
        <title>Genome Sequencing of Three Apophysomyces-Like Fungal Strains Confirms a Novel Fungal Genus in the Mucoromycota with divergent Burkholderia-like Endosymbiotic Bacteria.</title>
        <authorList>
            <person name="Stajich J.E."/>
            <person name="Macias A.M."/>
            <person name="Carter-House D."/>
            <person name="Lovett B."/>
            <person name="Kasson L.R."/>
            <person name="Berry K."/>
            <person name="Grigoriev I."/>
            <person name="Chang Y."/>
            <person name="Spatafora J."/>
            <person name="Kasson M.T."/>
        </authorList>
    </citation>
    <scope>NUCLEOTIDE SEQUENCE</scope>
    <source>
        <strain evidence="1">NRRL A-21654</strain>
    </source>
</reference>
<dbReference type="EMBL" id="JABAYA010000402">
    <property type="protein sequence ID" value="KAF7720690.1"/>
    <property type="molecule type" value="Genomic_DNA"/>
</dbReference>